<dbReference type="AlphaFoldDB" id="A0A4R3HY28"/>
<accession>A0A4R3HY28</accession>
<dbReference type="EMBL" id="SLZR01000020">
    <property type="protein sequence ID" value="TCS37191.1"/>
    <property type="molecule type" value="Genomic_DNA"/>
</dbReference>
<dbReference type="Proteomes" id="UP000295793">
    <property type="component" value="Unassembled WGS sequence"/>
</dbReference>
<keyword evidence="2" id="KW-1185">Reference proteome</keyword>
<sequence length="297" mass="32790">MFHFSRRTLWIIIYVTIPLIIILNSLGPDDSDQPDAQSVSSWSLDEVQMSCAEQLCSLPLPGAETLQISVLSGMMPTTRLEVPSALQISATAQGGQFIVTVTTAASRANIKTAISFLREWLPEAGKQIVVSGNLDGNTTELLESLSDGYIGTGAEYQPGQASGLGVLQSPPLGSSEQLPFLMWVEVLKQRLAGYDVTLQWDHRGSASYVSFSSTLHTEDFRPVENDELDPILQAYLQTAQQRQRSAAQLHRYAVTAVAYELPFSFFVDQQQRLQAISLDAVNQVREDALEQIQKEKR</sequence>
<dbReference type="RefSeq" id="WP_132703481.1">
    <property type="nucleotide sequence ID" value="NZ_SLZR01000020.1"/>
</dbReference>
<protein>
    <submittedName>
        <fullName evidence="1">Uncharacterized protein</fullName>
    </submittedName>
</protein>
<comment type="caution">
    <text evidence="1">The sequence shown here is derived from an EMBL/GenBank/DDBJ whole genome shotgun (WGS) entry which is preliminary data.</text>
</comment>
<proteinExistence type="predicted"/>
<evidence type="ECO:0000313" key="2">
    <source>
        <dbReference type="Proteomes" id="UP000295793"/>
    </source>
</evidence>
<name>A0A4R3HY28_9GAMM</name>
<organism evidence="1 2">
    <name type="scientific">Reinekea marinisedimentorum</name>
    <dbReference type="NCBI Taxonomy" id="230495"/>
    <lineage>
        <taxon>Bacteria</taxon>
        <taxon>Pseudomonadati</taxon>
        <taxon>Pseudomonadota</taxon>
        <taxon>Gammaproteobacteria</taxon>
        <taxon>Oceanospirillales</taxon>
        <taxon>Saccharospirillaceae</taxon>
        <taxon>Reinekea</taxon>
    </lineage>
</organism>
<evidence type="ECO:0000313" key="1">
    <source>
        <dbReference type="EMBL" id="TCS37191.1"/>
    </source>
</evidence>
<dbReference type="OrthoDB" id="6196407at2"/>
<reference evidence="1 2" key="1">
    <citation type="submission" date="2019-03" db="EMBL/GenBank/DDBJ databases">
        <title>Genomic Encyclopedia of Archaeal and Bacterial Type Strains, Phase II (KMG-II): from individual species to whole genera.</title>
        <authorList>
            <person name="Goeker M."/>
        </authorList>
    </citation>
    <scope>NUCLEOTIDE SEQUENCE [LARGE SCALE GENOMIC DNA]</scope>
    <source>
        <strain evidence="1 2">DSM 15388</strain>
    </source>
</reference>
<gene>
    <name evidence="1" type="ORF">BCF53_12050</name>
</gene>